<organism evidence="1 2">
    <name type="scientific">Macrostomum lignano</name>
    <dbReference type="NCBI Taxonomy" id="282301"/>
    <lineage>
        <taxon>Eukaryota</taxon>
        <taxon>Metazoa</taxon>
        <taxon>Spiralia</taxon>
        <taxon>Lophotrochozoa</taxon>
        <taxon>Platyhelminthes</taxon>
        <taxon>Rhabditophora</taxon>
        <taxon>Macrostomorpha</taxon>
        <taxon>Macrostomida</taxon>
        <taxon>Macrostomidae</taxon>
        <taxon>Macrostomum</taxon>
    </lineage>
</organism>
<proteinExistence type="predicted"/>
<gene>
    <name evidence="1" type="ORF">BOX15_Mlig021314g1</name>
</gene>
<dbReference type="AlphaFoldDB" id="A0A267FI66"/>
<protein>
    <submittedName>
        <fullName evidence="1">Uncharacterized protein</fullName>
    </submittedName>
</protein>
<accession>A0A267FI66</accession>
<comment type="caution">
    <text evidence="1">The sequence shown here is derived from an EMBL/GenBank/DDBJ whole genome shotgun (WGS) entry which is preliminary data.</text>
</comment>
<keyword evidence="2" id="KW-1185">Reference proteome</keyword>
<evidence type="ECO:0000313" key="2">
    <source>
        <dbReference type="Proteomes" id="UP000215902"/>
    </source>
</evidence>
<sequence length="251" mass="28816">MNVSLSESSAYKIWKSLSFMCENSRLIPGQMVCNFFIKYLTTNSYFAKQRGGKTSLPWKSMVKANLTELTVFLSTQNSPSDAVDECKFHRLWQLMHLDNMTVFFEKIIELIDESAPLNDYVLTSKRMFAALSSVVKPEQASVIDFLHYICYFYCGTSPGFLHKHETILLLQDICRDWGTIFDRIYSFLEVHNQGAVTSELIETRCPMLPIEESAVQEDRNQVVVVSKEDFCNNMRQKIPAVLCGCKIEIIV</sequence>
<name>A0A267FI66_9PLAT</name>
<reference evidence="1 2" key="1">
    <citation type="submission" date="2017-06" db="EMBL/GenBank/DDBJ databases">
        <title>A platform for efficient transgenesis in Macrostomum lignano, a flatworm model organism for stem cell research.</title>
        <authorList>
            <person name="Berezikov E."/>
        </authorList>
    </citation>
    <scope>NUCLEOTIDE SEQUENCE [LARGE SCALE GENOMIC DNA]</scope>
    <source>
        <strain evidence="1">DV1</strain>
        <tissue evidence="1">Whole organism</tissue>
    </source>
</reference>
<dbReference type="Proteomes" id="UP000215902">
    <property type="component" value="Unassembled WGS sequence"/>
</dbReference>
<evidence type="ECO:0000313" key="1">
    <source>
        <dbReference type="EMBL" id="PAA72904.1"/>
    </source>
</evidence>
<dbReference type="EMBL" id="NIVC01001052">
    <property type="protein sequence ID" value="PAA72904.1"/>
    <property type="molecule type" value="Genomic_DNA"/>
</dbReference>